<dbReference type="Gene3D" id="3.60.90.10">
    <property type="entry name" value="S-adenosylmethionine decarboxylase"/>
    <property type="match status" value="1"/>
</dbReference>
<keyword evidence="4" id="KW-0620">Polyamine biosynthesis</keyword>
<comment type="caution">
    <text evidence="6">The sequence shown here is derived from an EMBL/GenBank/DDBJ whole genome shotgun (WGS) entry which is preliminary data.</text>
</comment>
<dbReference type="UniPathway" id="UPA00331">
    <property type="reaction ID" value="UER00451"/>
</dbReference>
<evidence type="ECO:0000313" key="7">
    <source>
        <dbReference type="Proteomes" id="UP000646827"/>
    </source>
</evidence>
<proteinExistence type="inferred from homology"/>
<organism evidence="6 7">
    <name type="scientific">Circinella minor</name>
    <dbReference type="NCBI Taxonomy" id="1195481"/>
    <lineage>
        <taxon>Eukaryota</taxon>
        <taxon>Fungi</taxon>
        <taxon>Fungi incertae sedis</taxon>
        <taxon>Mucoromycota</taxon>
        <taxon>Mucoromycotina</taxon>
        <taxon>Mucoromycetes</taxon>
        <taxon>Mucorales</taxon>
        <taxon>Lichtheimiaceae</taxon>
        <taxon>Circinella</taxon>
    </lineage>
</organism>
<dbReference type="OrthoDB" id="1068353at2759"/>
<dbReference type="EMBL" id="JAEPRB010000084">
    <property type="protein sequence ID" value="KAG2222372.1"/>
    <property type="molecule type" value="Genomic_DNA"/>
</dbReference>
<dbReference type="PANTHER" id="PTHR11570:SF0">
    <property type="entry name" value="S-ADENOSYLMETHIONINE DECARBOXYLASE PROENZYME"/>
    <property type="match status" value="1"/>
</dbReference>
<evidence type="ECO:0000256" key="2">
    <source>
        <dbReference type="ARBA" id="ARBA00008466"/>
    </source>
</evidence>
<dbReference type="Proteomes" id="UP000646827">
    <property type="component" value="Unassembled WGS sequence"/>
</dbReference>
<evidence type="ECO:0000256" key="5">
    <source>
        <dbReference type="SAM" id="MobiDB-lite"/>
    </source>
</evidence>
<dbReference type="SUPFAM" id="SSF56276">
    <property type="entry name" value="S-adenosylmethionine decarboxylase"/>
    <property type="match status" value="1"/>
</dbReference>
<dbReference type="InterPro" id="IPR048283">
    <property type="entry name" value="AdoMetDC-like"/>
</dbReference>
<evidence type="ECO:0000256" key="4">
    <source>
        <dbReference type="ARBA" id="ARBA00023115"/>
    </source>
</evidence>
<protein>
    <recommendedName>
        <fullName evidence="8">Adenosylmethionine decarboxylase</fullName>
    </recommendedName>
</protein>
<evidence type="ECO:0000313" key="6">
    <source>
        <dbReference type="EMBL" id="KAG2222372.1"/>
    </source>
</evidence>
<evidence type="ECO:0008006" key="8">
    <source>
        <dbReference type="Google" id="ProtNLM"/>
    </source>
</evidence>
<name>A0A8H7S608_9FUNG</name>
<dbReference type="PROSITE" id="PS01336">
    <property type="entry name" value="ADOMETDC"/>
    <property type="match status" value="1"/>
</dbReference>
<dbReference type="PANTHER" id="PTHR11570">
    <property type="entry name" value="S-ADENOSYLMETHIONINE DECARBOXYLASE"/>
    <property type="match status" value="1"/>
</dbReference>
<dbReference type="GO" id="GO:0008295">
    <property type="term" value="P:spermidine biosynthetic process"/>
    <property type="evidence" value="ECO:0007669"/>
    <property type="project" value="UniProtKB-KW"/>
</dbReference>
<dbReference type="Gene3D" id="3.30.360.50">
    <property type="entry name" value="S-adenosylmethionine decarboxylase"/>
    <property type="match status" value="1"/>
</dbReference>
<feature type="compositionally biased region" description="Acidic residues" evidence="5">
    <location>
        <begin position="51"/>
        <end position="64"/>
    </location>
</feature>
<comment type="similarity">
    <text evidence="2">Belongs to the eukaryotic AdoMetDC family.</text>
</comment>
<keyword evidence="7" id="KW-1185">Reference proteome</keyword>
<dbReference type="GO" id="GO:0006597">
    <property type="term" value="P:spermine biosynthetic process"/>
    <property type="evidence" value="ECO:0007669"/>
    <property type="project" value="TreeGrafter"/>
</dbReference>
<evidence type="ECO:0000256" key="3">
    <source>
        <dbReference type="ARBA" id="ARBA00023066"/>
    </source>
</evidence>
<gene>
    <name evidence="6" type="ORF">INT45_006894</name>
</gene>
<dbReference type="InterPro" id="IPR016067">
    <property type="entry name" value="S-AdoMet_deCO2ase_core"/>
</dbReference>
<reference evidence="6 7" key="1">
    <citation type="submission" date="2020-12" db="EMBL/GenBank/DDBJ databases">
        <title>Metabolic potential, ecology and presence of endohyphal bacteria is reflected in genomic diversity of Mucoromycotina.</title>
        <authorList>
            <person name="Muszewska A."/>
            <person name="Okrasinska A."/>
            <person name="Steczkiewicz K."/>
            <person name="Drgas O."/>
            <person name="Orlowska M."/>
            <person name="Perlinska-Lenart U."/>
            <person name="Aleksandrzak-Piekarczyk T."/>
            <person name="Szatraj K."/>
            <person name="Zielenkiewicz U."/>
            <person name="Pilsyk S."/>
            <person name="Malc E."/>
            <person name="Mieczkowski P."/>
            <person name="Kruszewska J.S."/>
            <person name="Biernat P."/>
            <person name="Pawlowska J."/>
        </authorList>
    </citation>
    <scope>NUCLEOTIDE SEQUENCE [LARGE SCALE GENOMIC DNA]</scope>
    <source>
        <strain evidence="6 7">CBS 142.35</strain>
    </source>
</reference>
<dbReference type="Pfam" id="PF01536">
    <property type="entry name" value="SAM_decarbox"/>
    <property type="match status" value="1"/>
</dbReference>
<feature type="region of interest" description="Disordered" evidence="5">
    <location>
        <begin position="45"/>
        <end position="64"/>
    </location>
</feature>
<dbReference type="GO" id="GO:0004014">
    <property type="term" value="F:adenosylmethionine decarboxylase activity"/>
    <property type="evidence" value="ECO:0007669"/>
    <property type="project" value="InterPro"/>
</dbReference>
<dbReference type="InterPro" id="IPR018166">
    <property type="entry name" value="S-AdoMet_deCO2ase_CS"/>
</dbReference>
<dbReference type="AlphaFoldDB" id="A0A8H7S608"/>
<accession>A0A8H7S608</accession>
<keyword evidence="3" id="KW-0745">Spermidine biosynthesis</keyword>
<sequence length="472" mass="53499">MVDLVTPCQGDNYSAQQGCFEGPEKLLEVWFSPSAHQFADHQDLDYYNSSSEDDGSSNNDDEDKADAIARFSPPRPHRHGEYPTNHTGLRVVPRPVWDDMLALVKCTVLNVITNEHVDAYLLSESSMFVYPHKLILKTCGTTTLLFALPQLLQIARQYCGFEKVWRVFYSRKAFMFPERQIGPHRSWDSEVEFLNKCFDNGSAYTIGKVKTDQWHLYLTKPADDVLHHNGTTSPLVLESRQSTPTCEVNNNNNEENGDVVHREIINSGQITPVNESNPSPFGSGHTYPDQTVEICMRRLNPEKMQQGFYHNPSLTESGTVGGQFVDQLTGIGALYPKAQLDSFLFEPCGYSSNGLQDDRYFTIHVTPEPDCSYASFETNIPVEESHACKNTADGDSPIERLVNQVTRIFDPESFTVTFFTSHHHKDKPSHSHMVHSMVAMAGGYKRTHRILYEFDGYDLVYGHYTKDSMIEQ</sequence>
<evidence type="ECO:0000256" key="1">
    <source>
        <dbReference type="ARBA" id="ARBA00004911"/>
    </source>
</evidence>
<comment type="pathway">
    <text evidence="1">Amine and polyamine biosynthesis; S-adenosylmethioninamine biosynthesis; S-adenosylmethioninamine from S-adenosyl-L-methionine: step 1/1.</text>
</comment>
<dbReference type="GO" id="GO:0005829">
    <property type="term" value="C:cytosol"/>
    <property type="evidence" value="ECO:0007669"/>
    <property type="project" value="TreeGrafter"/>
</dbReference>